<accession>A0A2U1T7Q5</accession>
<dbReference type="EMBL" id="QEEZ01000006">
    <property type="protein sequence ID" value="PWC02029.1"/>
    <property type="molecule type" value="Genomic_DNA"/>
</dbReference>
<dbReference type="RefSeq" id="WP_108431966.1">
    <property type="nucleotide sequence ID" value="NZ_CP026947.1"/>
</dbReference>
<sequence length="283" mass="31032">MMEEPSTQQTPAVLTYWFVTALEPGKVLRSEPRADRGFGRKYLAQLNPAWPITPIGSFPLNRSSEVSAGEFYIAGYPGVTVVQTWVEDVGLLSELDEKMLSSRPAPDVYVIAIGDGNDFGGFVHYSGGVVKRALSGDRNQLQEDIGLPEPFELPYWAGETTEKLGGPALPFWPQDIARAAERHWVGVDVSPDGPDIQVVGYAVDGRPEPKLDEHKPAPPEESGVEILTYDDYEIAPARGDGDEFVRLAEAAGAALRRVGRGVKRRGVKLGRALNERLRHTDRP</sequence>
<proteinExistence type="predicted"/>
<gene>
    <name evidence="1" type="ORF">DF222_04090</name>
</gene>
<keyword evidence="2" id="KW-1185">Reference proteome</keyword>
<comment type="caution">
    <text evidence="1">The sequence shown here is derived from an EMBL/GenBank/DDBJ whole genome shotgun (WGS) entry which is preliminary data.</text>
</comment>
<reference evidence="2" key="1">
    <citation type="submission" date="2018-04" db="EMBL/GenBank/DDBJ databases">
        <authorList>
            <person name="Liu S."/>
            <person name="Wang Z."/>
            <person name="Li J."/>
        </authorList>
    </citation>
    <scope>NUCLEOTIDE SEQUENCE [LARGE SCALE GENOMIC DNA]</scope>
    <source>
        <strain evidence="2">2189</strain>
    </source>
</reference>
<organism evidence="1 2">
    <name type="scientific">Corynebacterium yudongzhengii</name>
    <dbReference type="NCBI Taxonomy" id="2080740"/>
    <lineage>
        <taxon>Bacteria</taxon>
        <taxon>Bacillati</taxon>
        <taxon>Actinomycetota</taxon>
        <taxon>Actinomycetes</taxon>
        <taxon>Mycobacteriales</taxon>
        <taxon>Corynebacteriaceae</taxon>
        <taxon>Corynebacterium</taxon>
    </lineage>
</organism>
<name>A0A2U1T7Q5_9CORY</name>
<dbReference type="KEGG" id="cyz:C3B44_08285"/>
<evidence type="ECO:0000313" key="1">
    <source>
        <dbReference type="EMBL" id="PWC02029.1"/>
    </source>
</evidence>
<dbReference type="OrthoDB" id="4772769at2"/>
<dbReference type="Pfam" id="PF21997">
    <property type="entry name" value="DUF6928"/>
    <property type="match status" value="1"/>
</dbReference>
<dbReference type="AlphaFoldDB" id="A0A2U1T7Q5"/>
<dbReference type="Proteomes" id="UP000244989">
    <property type="component" value="Unassembled WGS sequence"/>
</dbReference>
<protein>
    <submittedName>
        <fullName evidence="1">Uncharacterized protein</fullName>
    </submittedName>
</protein>
<evidence type="ECO:0000313" key="2">
    <source>
        <dbReference type="Proteomes" id="UP000244989"/>
    </source>
</evidence>
<dbReference type="InterPro" id="IPR053847">
    <property type="entry name" value="DUF6928"/>
</dbReference>